<keyword evidence="5" id="KW-1185">Reference proteome</keyword>
<dbReference type="PANTHER" id="PTHR34818">
    <property type="entry name" value="PROTEIN BLI-3"/>
    <property type="match status" value="1"/>
</dbReference>
<dbReference type="OrthoDB" id="1432662at2"/>
<feature type="domain" description="General stress protein FMN-binding split barrel" evidence="1">
    <location>
        <begin position="8"/>
        <end position="137"/>
    </location>
</feature>
<dbReference type="InterPro" id="IPR012349">
    <property type="entry name" value="Split_barrel_FMN-bd"/>
</dbReference>
<reference evidence="2 5" key="2">
    <citation type="submission" date="2018-01" db="EMBL/GenBank/DDBJ databases">
        <title>Complete genome sequence of Caulobacter flavus RHGG3.</title>
        <authorList>
            <person name="Yang E."/>
        </authorList>
    </citation>
    <scope>NUCLEOTIDE SEQUENCE [LARGE SCALE GENOMIC DNA]</scope>
    <source>
        <strain evidence="2 5">RHGG3</strain>
    </source>
</reference>
<dbReference type="EMBL" id="CP026100">
    <property type="protein sequence ID" value="AYV48872.1"/>
    <property type="molecule type" value="Genomic_DNA"/>
</dbReference>
<dbReference type="SUPFAM" id="SSF50475">
    <property type="entry name" value="FMN-binding split barrel"/>
    <property type="match status" value="1"/>
</dbReference>
<proteinExistence type="predicted"/>
<evidence type="ECO:0000313" key="4">
    <source>
        <dbReference type="Proteomes" id="UP000234483"/>
    </source>
</evidence>
<dbReference type="Pfam" id="PF16242">
    <property type="entry name" value="Pyrid_ox_like"/>
    <property type="match status" value="1"/>
</dbReference>
<name>A0A2N5CLL0_9CAUL</name>
<evidence type="ECO:0000313" key="2">
    <source>
        <dbReference type="EMBL" id="AYV48872.1"/>
    </source>
</evidence>
<dbReference type="RefSeq" id="WP_101715539.1">
    <property type="nucleotide sequence ID" value="NZ_CP026100.1"/>
</dbReference>
<dbReference type="AlphaFoldDB" id="A0A2N5CLL0"/>
<gene>
    <name evidence="2" type="ORF">C1707_22865</name>
    <name evidence="3" type="ORF">CFHF_24515</name>
</gene>
<dbReference type="PANTHER" id="PTHR34818:SF1">
    <property type="entry name" value="PROTEIN BLI-3"/>
    <property type="match status" value="1"/>
</dbReference>
<evidence type="ECO:0000313" key="3">
    <source>
        <dbReference type="EMBL" id="PLR06671.1"/>
    </source>
</evidence>
<protein>
    <submittedName>
        <fullName evidence="3">General stress protein</fullName>
    </submittedName>
</protein>
<dbReference type="InterPro" id="IPR038725">
    <property type="entry name" value="YdaG_split_barrel_FMN-bd"/>
</dbReference>
<evidence type="ECO:0000313" key="5">
    <source>
        <dbReference type="Proteomes" id="UP000281192"/>
    </source>
</evidence>
<organism evidence="3 4">
    <name type="scientific">Caulobacter flavus</name>
    <dbReference type="NCBI Taxonomy" id="1679497"/>
    <lineage>
        <taxon>Bacteria</taxon>
        <taxon>Pseudomonadati</taxon>
        <taxon>Pseudomonadota</taxon>
        <taxon>Alphaproteobacteria</taxon>
        <taxon>Caulobacterales</taxon>
        <taxon>Caulobacteraceae</taxon>
        <taxon>Caulobacter</taxon>
    </lineage>
</organism>
<sequence length="161" mass="18210">MSKEADLTAKFWKALKADRTVMLGLPDVEGGHSQPMTALMESDYGGPLWIFTSADCDLVAALDHDRDAVMHFASKGHDLFAEIDGRLRIDNDRQAIDALWSPFVAAWFTGKTDPKLRLLRFDPEHARIWLNENSLFAGMKLMLGHDPKRDYRDKVAEVSLH</sequence>
<dbReference type="Proteomes" id="UP000281192">
    <property type="component" value="Chromosome"/>
</dbReference>
<dbReference type="Gene3D" id="2.30.110.10">
    <property type="entry name" value="Electron Transport, Fmn-binding Protein, Chain A"/>
    <property type="match status" value="1"/>
</dbReference>
<dbReference type="KEGG" id="cfh:C1707_22865"/>
<dbReference type="Proteomes" id="UP000234483">
    <property type="component" value="Unassembled WGS sequence"/>
</dbReference>
<evidence type="ECO:0000259" key="1">
    <source>
        <dbReference type="Pfam" id="PF16242"/>
    </source>
</evidence>
<accession>A0A2N5CLL0</accession>
<reference evidence="3 4" key="1">
    <citation type="submission" date="2017-12" db="EMBL/GenBank/DDBJ databases">
        <title>The genome sequence of Caulobacter flavus CGMCC1 15093.</title>
        <authorList>
            <person name="Gao J."/>
            <person name="Mao X."/>
            <person name="Sun J."/>
        </authorList>
    </citation>
    <scope>NUCLEOTIDE SEQUENCE [LARGE SCALE GENOMIC DNA]</scope>
    <source>
        <strain evidence="3 4">CGMCC1 15093</strain>
    </source>
</reference>
<dbReference type="InterPro" id="IPR052917">
    <property type="entry name" value="Stress-Dev_Protein"/>
</dbReference>
<dbReference type="EMBL" id="PJRQ01000051">
    <property type="protein sequence ID" value="PLR06671.1"/>
    <property type="molecule type" value="Genomic_DNA"/>
</dbReference>